<evidence type="ECO:0008006" key="4">
    <source>
        <dbReference type="Google" id="ProtNLM"/>
    </source>
</evidence>
<evidence type="ECO:0000256" key="1">
    <source>
        <dbReference type="SAM" id="MobiDB-lite"/>
    </source>
</evidence>
<evidence type="ECO:0000313" key="3">
    <source>
        <dbReference type="Proteomes" id="UP001365542"/>
    </source>
</evidence>
<reference evidence="2 3" key="1">
    <citation type="submission" date="2019-10" db="EMBL/GenBank/DDBJ databases">
        <authorList>
            <person name="Palmer J.M."/>
        </authorList>
    </citation>
    <scope>NUCLEOTIDE SEQUENCE [LARGE SCALE GENOMIC DNA]</scope>
    <source>
        <strain evidence="2 3">TWF694</strain>
    </source>
</reference>
<dbReference type="InterPro" id="IPR032675">
    <property type="entry name" value="LRR_dom_sf"/>
</dbReference>
<gene>
    <name evidence="2" type="ORF">TWF694_005389</name>
</gene>
<accession>A0AAV9WT96</accession>
<proteinExistence type="predicted"/>
<feature type="compositionally biased region" description="Low complexity" evidence="1">
    <location>
        <begin position="117"/>
        <end position="126"/>
    </location>
</feature>
<dbReference type="Proteomes" id="UP001365542">
    <property type="component" value="Unassembled WGS sequence"/>
</dbReference>
<feature type="region of interest" description="Disordered" evidence="1">
    <location>
        <begin position="103"/>
        <end position="133"/>
    </location>
</feature>
<sequence>MRGEYQRLRGQEGPVQSFLSFLRGAFRTQARTPASSGSGLHQTNARAPVLPPIPKVELGEVVPVQSQMPVAVATATARTTPARVATPAAVAIAATIATTATTPTTATTATAPPPTTAGPSTPAPSTMQSPDTHVVNTRPRVAYTRDPQFEEELAALSLNGLQKFRNRGVLPLPEYLYNMDIPLLPTEIINQIFLHLWETRNTDIDIQNFRLACNLFNEVATKHVYRDLHLQLNEDETDPWERLIQEKHTGLKYTTTLSITGFPKFPVNGRYLRTKRAKYGQKEREVSRAALKALLEALEPGQLQSFSLRGRYMVKRIPKLDTKLLFDKQPNLRQLCIPLPMLLRIGDNINDVLRIVPRFEALYLTDVKYMRHIADIWALLKTSADSLTSLAIRSPNLGGWWGVNELERYLRWDRNFFSGRVGLPRTDLHLPKLRDLYIEGFPNLDRFINDCAPYLIPWSTLRMLRIERCYYVEAFLLLYCNVHRMPNLKSFQLVDEFESTTFDEIIKQLVPLETLMVCSNRWGSRPTWGLIKTYHGKSLKRLWLQDRYSSPSLPGLFDMRTKKHPYEDCFFPTGWPLLEEAAIELSDAQWTVLPETVKVCRLIGSVTAGLSDRYYWDAKNIMNKVAKFGVPKDQGSNLVLAAVGTHDPTDFGGVVRQPHYFAVERRDISCPGEKPKAQVIEIRDVKTVMPECHIMWFERNDRPWSDGNGSLWY</sequence>
<organism evidence="2 3">
    <name type="scientific">Orbilia ellipsospora</name>
    <dbReference type="NCBI Taxonomy" id="2528407"/>
    <lineage>
        <taxon>Eukaryota</taxon>
        <taxon>Fungi</taxon>
        <taxon>Dikarya</taxon>
        <taxon>Ascomycota</taxon>
        <taxon>Pezizomycotina</taxon>
        <taxon>Orbiliomycetes</taxon>
        <taxon>Orbiliales</taxon>
        <taxon>Orbiliaceae</taxon>
        <taxon>Orbilia</taxon>
    </lineage>
</organism>
<evidence type="ECO:0000313" key="2">
    <source>
        <dbReference type="EMBL" id="KAK6525243.1"/>
    </source>
</evidence>
<dbReference type="SUPFAM" id="SSF52047">
    <property type="entry name" value="RNI-like"/>
    <property type="match status" value="1"/>
</dbReference>
<comment type="caution">
    <text evidence="2">The sequence shown here is derived from an EMBL/GenBank/DDBJ whole genome shotgun (WGS) entry which is preliminary data.</text>
</comment>
<name>A0AAV9WT96_9PEZI</name>
<dbReference type="AlphaFoldDB" id="A0AAV9WT96"/>
<dbReference type="EMBL" id="JAVHJO010000017">
    <property type="protein sequence ID" value="KAK6525243.1"/>
    <property type="molecule type" value="Genomic_DNA"/>
</dbReference>
<dbReference type="Gene3D" id="3.80.10.10">
    <property type="entry name" value="Ribonuclease Inhibitor"/>
    <property type="match status" value="1"/>
</dbReference>
<keyword evidence="3" id="KW-1185">Reference proteome</keyword>
<protein>
    <recommendedName>
        <fullName evidence="4">F-box domain-containing protein</fullName>
    </recommendedName>
</protein>